<comment type="similarity">
    <text evidence="1">Belongs to the UPF0145 family.</text>
</comment>
<dbReference type="InterPro" id="IPR002765">
    <property type="entry name" value="UPF0145_YbjQ-like"/>
</dbReference>
<dbReference type="PANTHER" id="PTHR34068:SF2">
    <property type="entry name" value="UPF0145 PROTEIN SCO3412"/>
    <property type="match status" value="1"/>
</dbReference>
<dbReference type="OrthoDB" id="68104at2759"/>
<dbReference type="HAMAP" id="MF_00338">
    <property type="entry name" value="UPF0145"/>
    <property type="match status" value="1"/>
</dbReference>
<dbReference type="Pfam" id="PF01906">
    <property type="entry name" value="YbjQ_1"/>
    <property type="match status" value="1"/>
</dbReference>
<reference evidence="3" key="1">
    <citation type="journal article" date="2020" name="Stud. Mycol.">
        <title>101 Dothideomycetes genomes: a test case for predicting lifestyles and emergence of pathogens.</title>
        <authorList>
            <person name="Haridas S."/>
            <person name="Albert R."/>
            <person name="Binder M."/>
            <person name="Bloem J."/>
            <person name="Labutti K."/>
            <person name="Salamov A."/>
            <person name="Andreopoulos B."/>
            <person name="Baker S."/>
            <person name="Barry K."/>
            <person name="Bills G."/>
            <person name="Bluhm B."/>
            <person name="Cannon C."/>
            <person name="Castanera R."/>
            <person name="Culley D."/>
            <person name="Daum C."/>
            <person name="Ezra D."/>
            <person name="Gonzalez J."/>
            <person name="Henrissat B."/>
            <person name="Kuo A."/>
            <person name="Liang C."/>
            <person name="Lipzen A."/>
            <person name="Lutzoni F."/>
            <person name="Magnuson J."/>
            <person name="Mondo S."/>
            <person name="Nolan M."/>
            <person name="Ohm R."/>
            <person name="Pangilinan J."/>
            <person name="Park H.-J."/>
            <person name="Ramirez L."/>
            <person name="Alfaro M."/>
            <person name="Sun H."/>
            <person name="Tritt A."/>
            <person name="Yoshinaga Y."/>
            <person name="Zwiers L.-H."/>
            <person name="Turgeon B."/>
            <person name="Goodwin S."/>
            <person name="Spatafora J."/>
            <person name="Crous P."/>
            <person name="Grigoriev I."/>
        </authorList>
    </citation>
    <scope>NUCLEOTIDE SEQUENCE</scope>
    <source>
        <strain evidence="3">CBS 123094</strain>
    </source>
</reference>
<organism evidence="3 4">
    <name type="scientific">Amniculicola lignicola CBS 123094</name>
    <dbReference type="NCBI Taxonomy" id="1392246"/>
    <lineage>
        <taxon>Eukaryota</taxon>
        <taxon>Fungi</taxon>
        <taxon>Dikarya</taxon>
        <taxon>Ascomycota</taxon>
        <taxon>Pezizomycotina</taxon>
        <taxon>Dothideomycetes</taxon>
        <taxon>Pleosporomycetidae</taxon>
        <taxon>Pleosporales</taxon>
        <taxon>Amniculicolaceae</taxon>
        <taxon>Amniculicola</taxon>
    </lineage>
</organism>
<dbReference type="Gene3D" id="3.30.110.70">
    <property type="entry name" value="Hypothetical protein apc22750. Chain B"/>
    <property type="match status" value="1"/>
</dbReference>
<evidence type="ECO:0000256" key="2">
    <source>
        <dbReference type="SAM" id="MobiDB-lite"/>
    </source>
</evidence>
<dbReference type="EMBL" id="ML977557">
    <property type="protein sequence ID" value="KAF2007483.1"/>
    <property type="molecule type" value="Genomic_DNA"/>
</dbReference>
<evidence type="ECO:0000256" key="1">
    <source>
        <dbReference type="ARBA" id="ARBA00010751"/>
    </source>
</evidence>
<proteinExistence type="inferred from homology"/>
<dbReference type="PANTHER" id="PTHR34068">
    <property type="entry name" value="UPF0145 PROTEIN YBJQ"/>
    <property type="match status" value="1"/>
</dbReference>
<evidence type="ECO:0000313" key="4">
    <source>
        <dbReference type="Proteomes" id="UP000799779"/>
    </source>
</evidence>
<feature type="region of interest" description="Disordered" evidence="2">
    <location>
        <begin position="1"/>
        <end position="21"/>
    </location>
</feature>
<dbReference type="Proteomes" id="UP000799779">
    <property type="component" value="Unassembled WGS sequence"/>
</dbReference>
<accession>A0A6A5X3H8</accession>
<protein>
    <submittedName>
        <fullName evidence="3">UPF0145 domain protein</fullName>
    </submittedName>
</protein>
<dbReference type="AlphaFoldDB" id="A0A6A5X3H8"/>
<dbReference type="InterPro" id="IPR035439">
    <property type="entry name" value="UPF0145_dom_sf"/>
</dbReference>
<keyword evidence="4" id="KW-1185">Reference proteome</keyword>
<gene>
    <name evidence="3" type="ORF">P154DRAFT_517194</name>
</gene>
<evidence type="ECO:0000313" key="3">
    <source>
        <dbReference type="EMBL" id="KAF2007483.1"/>
    </source>
</evidence>
<feature type="compositionally biased region" description="Basic and acidic residues" evidence="2">
    <location>
        <begin position="8"/>
        <end position="21"/>
    </location>
</feature>
<dbReference type="SUPFAM" id="SSF117782">
    <property type="entry name" value="YbjQ-like"/>
    <property type="match status" value="1"/>
</dbReference>
<sequence>MASSSNTHEPHTKSAFDPEEEPHCFTDTYGVITSTMNDLPGYRVVKALGTVYGLAVRTRNIGTGMLQIIKSVAGGELKAFTTLLYTSRDQAVERMLGECMSRGGNAIIALRFDTSELMDSAQVCAYGTACIVEQIE</sequence>
<name>A0A6A5X3H8_9PLEO</name>